<reference evidence="6" key="1">
    <citation type="submission" date="2019-08" db="EMBL/GenBank/DDBJ databases">
        <title>The genome of the North American firefly Photinus pyralis.</title>
        <authorList>
            <consortium name="Photinus pyralis genome working group"/>
            <person name="Fallon T.R."/>
            <person name="Sander Lower S.E."/>
            <person name="Weng J.-K."/>
        </authorList>
    </citation>
    <scope>NUCLEOTIDE SEQUENCE</scope>
    <source>
        <strain evidence="6">TRF0915ILg1</strain>
        <tissue evidence="6">Whole body</tissue>
    </source>
</reference>
<feature type="domain" description="Sushi" evidence="5">
    <location>
        <begin position="330"/>
        <end position="389"/>
    </location>
</feature>
<organism evidence="6 7">
    <name type="scientific">Ignelater luminosus</name>
    <name type="common">Cucubano</name>
    <name type="synonym">Pyrophorus luminosus</name>
    <dbReference type="NCBI Taxonomy" id="2038154"/>
    <lineage>
        <taxon>Eukaryota</taxon>
        <taxon>Metazoa</taxon>
        <taxon>Ecdysozoa</taxon>
        <taxon>Arthropoda</taxon>
        <taxon>Hexapoda</taxon>
        <taxon>Insecta</taxon>
        <taxon>Pterygota</taxon>
        <taxon>Neoptera</taxon>
        <taxon>Endopterygota</taxon>
        <taxon>Coleoptera</taxon>
        <taxon>Polyphaga</taxon>
        <taxon>Elateriformia</taxon>
        <taxon>Elateroidea</taxon>
        <taxon>Elateridae</taxon>
        <taxon>Agrypninae</taxon>
        <taxon>Pyrophorini</taxon>
        <taxon>Ignelater</taxon>
    </lineage>
</organism>
<dbReference type="CDD" id="cd00033">
    <property type="entry name" value="CCP"/>
    <property type="match status" value="7"/>
</dbReference>
<evidence type="ECO:0000256" key="1">
    <source>
        <dbReference type="ARBA" id="ARBA00022729"/>
    </source>
</evidence>
<proteinExistence type="predicted"/>
<gene>
    <name evidence="6" type="ORF">ILUMI_10888</name>
</gene>
<accession>A0A8K0D1I3</accession>
<evidence type="ECO:0000313" key="6">
    <source>
        <dbReference type="EMBL" id="KAF2895277.1"/>
    </source>
</evidence>
<name>A0A8K0D1I3_IGNLU</name>
<keyword evidence="3 4" id="KW-1015">Disulfide bond</keyword>
<comment type="caution">
    <text evidence="4">Lacks conserved residue(s) required for the propagation of feature annotation.</text>
</comment>
<dbReference type="PANTHER" id="PTHR45656">
    <property type="entry name" value="PROTEIN CBR-CLEC-78"/>
    <property type="match status" value="1"/>
</dbReference>
<dbReference type="AlphaFoldDB" id="A0A8K0D1I3"/>
<evidence type="ECO:0000256" key="3">
    <source>
        <dbReference type="ARBA" id="ARBA00023157"/>
    </source>
</evidence>
<feature type="domain" description="Sushi" evidence="5">
    <location>
        <begin position="76"/>
        <end position="133"/>
    </location>
</feature>
<sequence>MKVGKTSQKKLLLPISAVANIIRKYKETRPFEIGKSPGRTPQISDRDMRSLTKIAKENRYPNLRDLADDFCACLDRECPEPEQIPLGSVTSSGRLFGARATYTCQHGYHVVGLQSRNCQADGQWAGSPPACKQNIYCLSPLTIDHARHNALPEQSTFDLDSTLQYYCHAGYVTNGFPKAKCLAIDGQASWYGPDLSCEPRSCGPPTDISHGWHAGECYTYGCRISYHCADGFELVGRNERFCQADGTWSPKELPTCVHIFCWWFSCVVVTAVQCPPPENPRHGKAIYTSCSYNSVVSYECKYGYTLVGEATRRCGADKKWSGAQPLCKEINCGHPGRLWNGWLENIEGGTGLGASIIFRCHEGMRLEGNASTVCQIDGKWRYPLPKCLAPCVVPQVSQGRVILLSRNDTAVSSTVVQDGEALTVDCNPYYEFFLNPAPVVCNNGTWTHIPKCQPARCKHLPKAPKNGMIIAPKMEHGMKARFKCKDGFELKGNTLIECSFGNWTGEFPFCQEVYCPHPGLVENGKILLVGNMGLYDYRPYVRKVANNKQIMYDCDKGYVLSEGPPGATCVGGNWSPKDLPRLLHKVNIGKSGTSSTSYMFLLRF</sequence>
<dbReference type="OrthoDB" id="6708849at2759"/>
<dbReference type="FunFam" id="2.10.70.10:FF:000086">
    <property type="entry name" value="Hig-anchoring scaffold protein, isoform A"/>
    <property type="match status" value="1"/>
</dbReference>
<dbReference type="InterPro" id="IPR051277">
    <property type="entry name" value="SEZ6_CSMD_C4BPB_Regulators"/>
</dbReference>
<evidence type="ECO:0000313" key="7">
    <source>
        <dbReference type="Proteomes" id="UP000801492"/>
    </source>
</evidence>
<feature type="domain" description="Sushi" evidence="5">
    <location>
        <begin position="272"/>
        <end position="329"/>
    </location>
</feature>
<feature type="disulfide bond" evidence="4">
    <location>
        <begin position="104"/>
        <end position="131"/>
    </location>
</feature>
<feature type="domain" description="Sushi" evidence="5">
    <location>
        <begin position="135"/>
        <end position="199"/>
    </location>
</feature>
<feature type="disulfide bond" evidence="4">
    <location>
        <begin position="300"/>
        <end position="327"/>
    </location>
</feature>
<comment type="caution">
    <text evidence="6">The sequence shown here is derived from an EMBL/GenBank/DDBJ whole genome shotgun (WGS) entry which is preliminary data.</text>
</comment>
<dbReference type="Proteomes" id="UP000801492">
    <property type="component" value="Unassembled WGS sequence"/>
</dbReference>
<keyword evidence="4" id="KW-0768">Sushi</keyword>
<evidence type="ECO:0000256" key="4">
    <source>
        <dbReference type="PROSITE-ProRule" id="PRU00302"/>
    </source>
</evidence>
<feature type="disulfide bond" evidence="4">
    <location>
        <begin position="360"/>
        <end position="387"/>
    </location>
</feature>
<keyword evidence="1" id="KW-0732">Signal</keyword>
<dbReference type="EMBL" id="VTPC01006066">
    <property type="protein sequence ID" value="KAF2895277.1"/>
    <property type="molecule type" value="Genomic_DNA"/>
</dbReference>
<dbReference type="InterPro" id="IPR035976">
    <property type="entry name" value="Sushi/SCR/CCP_sf"/>
</dbReference>
<dbReference type="PANTHER" id="PTHR45656:SF4">
    <property type="entry name" value="PROTEIN CBR-CLEC-78"/>
    <property type="match status" value="1"/>
</dbReference>
<dbReference type="SUPFAM" id="SSF57535">
    <property type="entry name" value="Complement control module/SCR domain"/>
    <property type="match status" value="8"/>
</dbReference>
<feature type="domain" description="Sushi" evidence="5">
    <location>
        <begin position="200"/>
        <end position="258"/>
    </location>
</feature>
<feature type="domain" description="Sushi" evidence="5">
    <location>
        <begin position="455"/>
        <end position="512"/>
    </location>
</feature>
<evidence type="ECO:0000256" key="2">
    <source>
        <dbReference type="ARBA" id="ARBA00022737"/>
    </source>
</evidence>
<keyword evidence="2" id="KW-0677">Repeat</keyword>
<dbReference type="Gene3D" id="2.10.70.10">
    <property type="entry name" value="Complement Module, domain 1"/>
    <property type="match status" value="8"/>
</dbReference>
<dbReference type="SMART" id="SM00032">
    <property type="entry name" value="CCP"/>
    <property type="match status" value="8"/>
</dbReference>
<dbReference type="PROSITE" id="PS50923">
    <property type="entry name" value="SUSHI"/>
    <property type="match status" value="6"/>
</dbReference>
<evidence type="ECO:0000259" key="5">
    <source>
        <dbReference type="PROSITE" id="PS50923"/>
    </source>
</evidence>
<protein>
    <recommendedName>
        <fullName evidence="5">Sushi domain-containing protein</fullName>
    </recommendedName>
</protein>
<dbReference type="InterPro" id="IPR000436">
    <property type="entry name" value="Sushi_SCR_CCP_dom"/>
</dbReference>
<keyword evidence="7" id="KW-1185">Reference proteome</keyword>
<dbReference type="Pfam" id="PF00084">
    <property type="entry name" value="Sushi"/>
    <property type="match status" value="7"/>
</dbReference>